<keyword evidence="4" id="KW-1185">Reference proteome</keyword>
<dbReference type="InterPro" id="IPR027417">
    <property type="entry name" value="P-loop_NTPase"/>
</dbReference>
<proteinExistence type="predicted"/>
<accession>A0A3N4J0K2</accession>
<evidence type="ECO:0000313" key="3">
    <source>
        <dbReference type="EMBL" id="RPA91902.1"/>
    </source>
</evidence>
<sequence>SFNTNYGDNNANCGNSNVANYFTTSDDRAEILAWLSPLEPNIRHQNVQASRVANVGSWLLETEQFRSWNYGDSQSGSDKATIFCYGNPGAGKTYISSLVIDTLGDQASGHNIAVTCFYFDFAAEKEQTPSSMLGALLKQVV</sequence>
<feature type="non-terminal residue" evidence="3">
    <location>
        <position position="1"/>
    </location>
</feature>
<dbReference type="Proteomes" id="UP000276215">
    <property type="component" value="Unassembled WGS sequence"/>
</dbReference>
<feature type="domain" description="Nephrocystin 3-like N-terminal" evidence="2">
    <location>
        <begin position="56"/>
        <end position="140"/>
    </location>
</feature>
<reference evidence="3 4" key="1">
    <citation type="journal article" date="2018" name="Nat. Ecol. Evol.">
        <title>Pezizomycetes genomes reveal the molecular basis of ectomycorrhizal truffle lifestyle.</title>
        <authorList>
            <person name="Murat C."/>
            <person name="Payen T."/>
            <person name="Noel B."/>
            <person name="Kuo A."/>
            <person name="Morin E."/>
            <person name="Chen J."/>
            <person name="Kohler A."/>
            <person name="Krizsan K."/>
            <person name="Balestrini R."/>
            <person name="Da Silva C."/>
            <person name="Montanini B."/>
            <person name="Hainaut M."/>
            <person name="Levati E."/>
            <person name="Barry K.W."/>
            <person name="Belfiori B."/>
            <person name="Cichocki N."/>
            <person name="Clum A."/>
            <person name="Dockter R.B."/>
            <person name="Fauchery L."/>
            <person name="Guy J."/>
            <person name="Iotti M."/>
            <person name="Le Tacon F."/>
            <person name="Lindquist E.A."/>
            <person name="Lipzen A."/>
            <person name="Malagnac F."/>
            <person name="Mello A."/>
            <person name="Molinier V."/>
            <person name="Miyauchi S."/>
            <person name="Poulain J."/>
            <person name="Riccioni C."/>
            <person name="Rubini A."/>
            <person name="Sitrit Y."/>
            <person name="Splivallo R."/>
            <person name="Traeger S."/>
            <person name="Wang M."/>
            <person name="Zifcakova L."/>
            <person name="Wipf D."/>
            <person name="Zambonelli A."/>
            <person name="Paolocci F."/>
            <person name="Nowrousian M."/>
            <person name="Ottonello S."/>
            <person name="Baldrian P."/>
            <person name="Spatafora J.W."/>
            <person name="Henrissat B."/>
            <person name="Nagy L.G."/>
            <person name="Aury J.M."/>
            <person name="Wincker P."/>
            <person name="Grigoriev I.V."/>
            <person name="Bonfante P."/>
            <person name="Martin F.M."/>
        </authorList>
    </citation>
    <scope>NUCLEOTIDE SEQUENCE [LARGE SCALE GENOMIC DNA]</scope>
    <source>
        <strain evidence="3 4">120613-1</strain>
    </source>
</reference>
<dbReference type="InterPro" id="IPR056884">
    <property type="entry name" value="NPHP3-like_N"/>
</dbReference>
<dbReference type="STRING" id="1336337.A0A3N4J0K2"/>
<organism evidence="3 4">
    <name type="scientific">Choiromyces venosus 120613-1</name>
    <dbReference type="NCBI Taxonomy" id="1336337"/>
    <lineage>
        <taxon>Eukaryota</taxon>
        <taxon>Fungi</taxon>
        <taxon>Dikarya</taxon>
        <taxon>Ascomycota</taxon>
        <taxon>Pezizomycotina</taxon>
        <taxon>Pezizomycetes</taxon>
        <taxon>Pezizales</taxon>
        <taxon>Tuberaceae</taxon>
        <taxon>Choiromyces</taxon>
    </lineage>
</organism>
<dbReference type="EMBL" id="ML120485">
    <property type="protein sequence ID" value="RPA91902.1"/>
    <property type="molecule type" value="Genomic_DNA"/>
</dbReference>
<gene>
    <name evidence="3" type="ORF">L873DRAFT_1619220</name>
</gene>
<dbReference type="Pfam" id="PF24883">
    <property type="entry name" value="NPHP3_N"/>
    <property type="match status" value="1"/>
</dbReference>
<dbReference type="PANTHER" id="PTHR10039">
    <property type="entry name" value="AMELOGENIN"/>
    <property type="match status" value="1"/>
</dbReference>
<dbReference type="Gene3D" id="3.40.50.300">
    <property type="entry name" value="P-loop containing nucleotide triphosphate hydrolases"/>
    <property type="match status" value="1"/>
</dbReference>
<feature type="non-terminal residue" evidence="3">
    <location>
        <position position="141"/>
    </location>
</feature>
<evidence type="ECO:0000256" key="1">
    <source>
        <dbReference type="ARBA" id="ARBA00022737"/>
    </source>
</evidence>
<evidence type="ECO:0000313" key="4">
    <source>
        <dbReference type="Proteomes" id="UP000276215"/>
    </source>
</evidence>
<dbReference type="OrthoDB" id="20872at2759"/>
<protein>
    <recommendedName>
        <fullName evidence="2">Nephrocystin 3-like N-terminal domain-containing protein</fullName>
    </recommendedName>
</protein>
<dbReference type="PANTHER" id="PTHR10039:SF15">
    <property type="entry name" value="NACHT DOMAIN-CONTAINING PROTEIN"/>
    <property type="match status" value="1"/>
</dbReference>
<name>A0A3N4J0K2_9PEZI</name>
<dbReference type="AlphaFoldDB" id="A0A3N4J0K2"/>
<keyword evidence="1" id="KW-0677">Repeat</keyword>
<evidence type="ECO:0000259" key="2">
    <source>
        <dbReference type="Pfam" id="PF24883"/>
    </source>
</evidence>